<evidence type="ECO:0000256" key="7">
    <source>
        <dbReference type="ARBA" id="ARBA00023224"/>
    </source>
</evidence>
<sequence length="667" mass="72954">MEFKSLKQRMLISFTGIITAICLGASLVLMYISKRSLINTVNTILPEIATQAASVVENAIDTRLSVLEQIAENQILKDEKASLEEKLKVLEKEKTKKGYVGISYILPNGDLTDTDGNKFNIKDQESFIKAMKGIKNISDPIISKVDGSIIVLYTVPVKNESGKIIASVCAAKDGNEISSYTNNIKFGNTGQAFVVDNKGTIIAHRDKNLVFDKFNVLEKAKEDSSLKGFAEIVRNMIAKNKGAGNCIYNGSRVYIGYAPIKGTGWSVGVMMEASEILKETRRLQIGLLVSSILFIIFGSLFAILLSNSVTVPIHDSIKVLDEISKGILNINVSQKLLNRKDELGKIAKATENMRKVLLNMVKNIKEASDSIGSKTNYLASVSEEVSASSQNVDAATNDVAKGTVNQAQDLLDITNILHDFSSQLENVTNLINDIYSNTNNIKDMADSSNKDMQYTIKSIENVNTAFNELVIKAQEVSKNISKVKDIINLINNIAEQTNLLALNAAIEAARAGEAGRGFSVVADEIRKLAEQSKVSSDNISDLLSLVFNNTESMINTTEMVKKELDAQISNINSTLESFKNIICAIDTIAPKIVNTSKSMEDINNRKNDILNKIESASAVAEEVSASAEEIAASMQSLTTSSENLARLIQELNDMSRKMDELVKQFTI</sequence>
<dbReference type="InterPro" id="IPR004089">
    <property type="entry name" value="MCPsignal_dom"/>
</dbReference>
<evidence type="ECO:0000313" key="13">
    <source>
        <dbReference type="Proteomes" id="UP000242850"/>
    </source>
</evidence>
<evidence type="ECO:0000256" key="1">
    <source>
        <dbReference type="ARBA" id="ARBA00004651"/>
    </source>
</evidence>
<dbReference type="SMART" id="SM00283">
    <property type="entry name" value="MA"/>
    <property type="match status" value="1"/>
</dbReference>
<comment type="subcellular location">
    <subcellularLocation>
        <location evidence="1">Cell membrane</location>
        <topology evidence="1">Multi-pass membrane protein</topology>
    </subcellularLocation>
</comment>
<feature type="coiled-coil region" evidence="9">
    <location>
        <begin position="66"/>
        <end position="93"/>
    </location>
</feature>
<feature type="domain" description="Methyl-accepting transducer" evidence="11">
    <location>
        <begin position="381"/>
        <end position="631"/>
    </location>
</feature>
<evidence type="ECO:0000256" key="4">
    <source>
        <dbReference type="ARBA" id="ARBA00022692"/>
    </source>
</evidence>
<dbReference type="GO" id="GO:0007165">
    <property type="term" value="P:signal transduction"/>
    <property type="evidence" value="ECO:0007669"/>
    <property type="project" value="UniProtKB-KW"/>
</dbReference>
<feature type="transmembrane region" description="Helical" evidence="10">
    <location>
        <begin position="285"/>
        <end position="305"/>
    </location>
</feature>
<organism evidence="12 13">
    <name type="scientific">Caloramator fervidus</name>
    <dbReference type="NCBI Taxonomy" id="29344"/>
    <lineage>
        <taxon>Bacteria</taxon>
        <taxon>Bacillati</taxon>
        <taxon>Bacillota</taxon>
        <taxon>Clostridia</taxon>
        <taxon>Eubacteriales</taxon>
        <taxon>Clostridiaceae</taxon>
        <taxon>Caloramator</taxon>
    </lineage>
</organism>
<dbReference type="CDD" id="cd12912">
    <property type="entry name" value="PDC2_MCP_like"/>
    <property type="match status" value="1"/>
</dbReference>
<keyword evidence="13" id="KW-1185">Reference proteome</keyword>
<keyword evidence="9" id="KW-0175">Coiled coil</keyword>
<keyword evidence="4 10" id="KW-0812">Transmembrane</keyword>
<evidence type="ECO:0000313" key="12">
    <source>
        <dbReference type="EMBL" id="SEG05880.1"/>
    </source>
</evidence>
<evidence type="ECO:0000256" key="6">
    <source>
        <dbReference type="ARBA" id="ARBA00023136"/>
    </source>
</evidence>
<accession>A0A1H5X3D6</accession>
<dbReference type="Pfam" id="PF02743">
    <property type="entry name" value="dCache_1"/>
    <property type="match status" value="1"/>
</dbReference>
<dbReference type="AlphaFoldDB" id="A0A1H5X3D6"/>
<dbReference type="Pfam" id="PF00015">
    <property type="entry name" value="MCPsignal"/>
    <property type="match status" value="1"/>
</dbReference>
<evidence type="ECO:0000259" key="11">
    <source>
        <dbReference type="PROSITE" id="PS50111"/>
    </source>
</evidence>
<dbReference type="Gene3D" id="1.10.287.950">
    <property type="entry name" value="Methyl-accepting chemotaxis protein"/>
    <property type="match status" value="1"/>
</dbReference>
<keyword evidence="2" id="KW-1003">Cell membrane</keyword>
<keyword evidence="5 10" id="KW-1133">Transmembrane helix</keyword>
<dbReference type="InterPro" id="IPR033479">
    <property type="entry name" value="dCache_1"/>
</dbReference>
<evidence type="ECO:0000256" key="8">
    <source>
        <dbReference type="PROSITE-ProRule" id="PRU00284"/>
    </source>
</evidence>
<dbReference type="PANTHER" id="PTHR32089:SF112">
    <property type="entry name" value="LYSOZYME-LIKE PROTEIN-RELATED"/>
    <property type="match status" value="1"/>
</dbReference>
<dbReference type="GO" id="GO:0006935">
    <property type="term" value="P:chemotaxis"/>
    <property type="evidence" value="ECO:0007669"/>
    <property type="project" value="UniProtKB-KW"/>
</dbReference>
<evidence type="ECO:0000256" key="5">
    <source>
        <dbReference type="ARBA" id="ARBA00022989"/>
    </source>
</evidence>
<dbReference type="Gene3D" id="3.30.450.20">
    <property type="entry name" value="PAS domain"/>
    <property type="match status" value="1"/>
</dbReference>
<dbReference type="GO" id="GO:0005886">
    <property type="term" value="C:plasma membrane"/>
    <property type="evidence" value="ECO:0007669"/>
    <property type="project" value="UniProtKB-SubCell"/>
</dbReference>
<evidence type="ECO:0000256" key="3">
    <source>
        <dbReference type="ARBA" id="ARBA00022500"/>
    </source>
</evidence>
<dbReference type="EMBL" id="FNUK01000025">
    <property type="protein sequence ID" value="SEG05880.1"/>
    <property type="molecule type" value="Genomic_DNA"/>
</dbReference>
<dbReference type="SUPFAM" id="SSF58104">
    <property type="entry name" value="Methyl-accepting chemotaxis protein (MCP) signaling domain"/>
    <property type="match status" value="1"/>
</dbReference>
<keyword evidence="7 8" id="KW-0807">Transducer</keyword>
<dbReference type="PROSITE" id="PS50111">
    <property type="entry name" value="CHEMOTAXIS_TRANSDUC_2"/>
    <property type="match status" value="1"/>
</dbReference>
<feature type="coiled-coil region" evidence="9">
    <location>
        <begin position="599"/>
        <end position="664"/>
    </location>
</feature>
<name>A0A1H5X3D6_9CLOT</name>
<protein>
    <submittedName>
        <fullName evidence="12">Methyl-accepting chemotaxis sensory transducer with Cache sensor</fullName>
    </submittedName>
</protein>
<keyword evidence="6 10" id="KW-0472">Membrane</keyword>
<evidence type="ECO:0000256" key="9">
    <source>
        <dbReference type="SAM" id="Coils"/>
    </source>
</evidence>
<gene>
    <name evidence="12" type="ORF">SAMN05660865_01642</name>
</gene>
<dbReference type="OrthoDB" id="597657at2"/>
<dbReference type="PANTHER" id="PTHR32089">
    <property type="entry name" value="METHYL-ACCEPTING CHEMOTAXIS PROTEIN MCPB"/>
    <property type="match status" value="1"/>
</dbReference>
<evidence type="ECO:0000256" key="10">
    <source>
        <dbReference type="SAM" id="Phobius"/>
    </source>
</evidence>
<dbReference type="RefSeq" id="WP_103896560.1">
    <property type="nucleotide sequence ID" value="NZ_FNUK01000025.1"/>
</dbReference>
<keyword evidence="3" id="KW-0145">Chemotaxis</keyword>
<proteinExistence type="predicted"/>
<dbReference type="Proteomes" id="UP000242850">
    <property type="component" value="Unassembled WGS sequence"/>
</dbReference>
<reference evidence="13" key="1">
    <citation type="submission" date="2016-10" db="EMBL/GenBank/DDBJ databases">
        <authorList>
            <person name="Varghese N."/>
            <person name="Submissions S."/>
        </authorList>
    </citation>
    <scope>NUCLEOTIDE SEQUENCE [LARGE SCALE GENOMIC DNA]</scope>
    <source>
        <strain evidence="13">DSM 5463</strain>
    </source>
</reference>
<evidence type="ECO:0000256" key="2">
    <source>
        <dbReference type="ARBA" id="ARBA00022475"/>
    </source>
</evidence>
<dbReference type="Gene3D" id="6.10.340.10">
    <property type="match status" value="1"/>
</dbReference>
<feature type="transmembrane region" description="Helical" evidence="10">
    <location>
        <begin position="12"/>
        <end position="32"/>
    </location>
</feature>